<name>A0A4U8US05_STECR</name>
<accession>A0A4U8US05</accession>
<dbReference type="PANTHER" id="PTHR43294">
    <property type="entry name" value="SODIUM/POTASSIUM-TRANSPORTING ATPASE SUBUNIT ALPHA"/>
    <property type="match status" value="1"/>
</dbReference>
<feature type="transmembrane region" description="Helical" evidence="8">
    <location>
        <begin position="329"/>
        <end position="351"/>
    </location>
</feature>
<dbReference type="NCBIfam" id="TIGR01494">
    <property type="entry name" value="ATPase_P-type"/>
    <property type="match status" value="1"/>
</dbReference>
<dbReference type="InterPro" id="IPR023214">
    <property type="entry name" value="HAD_sf"/>
</dbReference>
<comment type="subcellular location">
    <subcellularLocation>
        <location evidence="1">Cell membrane</location>
        <topology evidence="1">Multi-pass membrane protein</topology>
    </subcellularLocation>
</comment>
<dbReference type="InterPro" id="IPR023299">
    <property type="entry name" value="ATPase_P-typ_cyto_dom_N"/>
</dbReference>
<gene>
    <name evidence="10" type="ORF">L596_003053</name>
</gene>
<feature type="transmembrane region" description="Helical" evidence="8">
    <location>
        <begin position="1036"/>
        <end position="1057"/>
    </location>
</feature>
<dbReference type="GO" id="GO:0006883">
    <property type="term" value="P:intracellular sodium ion homeostasis"/>
    <property type="evidence" value="ECO:0007669"/>
    <property type="project" value="TreeGrafter"/>
</dbReference>
<dbReference type="InterPro" id="IPR023298">
    <property type="entry name" value="ATPase_P-typ_TM_dom_sf"/>
</dbReference>
<dbReference type="Gene3D" id="3.40.1110.10">
    <property type="entry name" value="Calcium-transporting ATPase, cytoplasmic domain N"/>
    <property type="match status" value="2"/>
</dbReference>
<keyword evidence="7 8" id="KW-0472">Membrane</keyword>
<dbReference type="Gene3D" id="2.70.150.10">
    <property type="entry name" value="Calcium-transporting ATPase, cytoplasmic transduction domain A"/>
    <property type="match status" value="1"/>
</dbReference>
<dbReference type="Pfam" id="PF00122">
    <property type="entry name" value="E1-E2_ATPase"/>
    <property type="match status" value="1"/>
</dbReference>
<evidence type="ECO:0000256" key="5">
    <source>
        <dbReference type="ARBA" id="ARBA00022840"/>
    </source>
</evidence>
<feature type="transmembrane region" description="Helical" evidence="8">
    <location>
        <begin position="363"/>
        <end position="389"/>
    </location>
</feature>
<dbReference type="InterPro" id="IPR006068">
    <property type="entry name" value="ATPase_P-typ_cation-transptr_C"/>
</dbReference>
<dbReference type="OrthoDB" id="3352408at2759"/>
<sequence>MSLDTGDLPSSDAPVAMKTSKWSLYSTWLVRKWMNVSLPSMRSVRRKRRHKTFKNEDAFNFHRNLLSDIEIDYHCAEHIMTLQQLSDLHPLTRVNEDFPVKSRGLNTDEAIARMEAGANVTTTHRKQGRLLNFLLDFMNTFRVLMVFAALLSFLVFALDRSHLPELYMGIILLVILALLCWYSYVQHKQGLKKTSGFQSMIPTNATVVRDNQETRICASDLVVGDLVRIRPGNRIPADIRLIHSEALRVETSWLTGEMDPIEYNCEQAPRDQSPLMSHNIVFSGCCCTSGEGLGIVTKIGNDTLFGKVVQMTNREKSQKSRLEKEHKNFVLVVTSFALVAGVLSFLIGFAANNHPSFMSMFVNGFLVVLVVCVPQGLPVTLTGQLAIVARRLSKRNIFMKKLDISETIGTTSVLVCDKTGVFTSNNRVVLGLWCGGVHFTTDELLRDEKTNENDFPEYLDILFTAISVCNKAHIEPSARQSFRKLHHSWRKGVNIKTADLPFEKDDASPNPPKKLTQHALKHLDLMEKSVIGRPIDVALLKFASRIVFVDQIRKEYEIAYEIPFSGQNRYHLIIAYDKNESVEEEDEIITFNLFIKGAPEEIITRCSQILKPNGIEEIDDLVMLEFEEAYISYANESNTCIAFAMAEFEAPLCTRFSTANSFPAKNWCFLGMTPMFDPPREDISEVVIKAIRAGIKVFMVTGDHPSSAESLSHQMGTCGESSIDIKMNNSENSERDSGIGETYAGEPNGSCVIVHGNALETMTSDQWDALLQKQHIVFARTKPIHKVMIIEECQARNHVVAATGDGVLDAPALKKADIGLAMEEIGAIFAKEAADIVLLQNDLANIVSAVEEGRLLFENLKKTIAYVLAHIIPELCPVLMTSILGLPLGLNSLQIITIDLLTEIPPSLALIYEKAEEDLMSRPPRKKNCNLVPTGLFIYSYLFAGTFISSGCILAFFSVFWYYGISTSDLLSSSHHQWAIDSQNLTTSRGLVFDATSQLSIHREASAAWHITLVISQVFHLWMCTTRRVSLFRNGFRNVVAVLAVCFEVLMLIFLIYTPGVQTWIGVSQPPAFVWAFPLVVGFTLLVFNEIRKYVIRSNFPSQIVPYIKW</sequence>
<keyword evidence="5" id="KW-0067">ATP-binding</keyword>
<dbReference type="InterPro" id="IPR008250">
    <property type="entry name" value="ATPase_P-typ_transduc_dom_A_sf"/>
</dbReference>
<dbReference type="SUPFAM" id="SSF56784">
    <property type="entry name" value="HAD-like"/>
    <property type="match status" value="1"/>
</dbReference>
<reference evidence="10 11" key="1">
    <citation type="journal article" date="2015" name="Genome Biol.">
        <title>Comparative genomics of Steinernema reveals deeply conserved gene regulatory networks.</title>
        <authorList>
            <person name="Dillman A.R."/>
            <person name="Macchietto M."/>
            <person name="Porter C.F."/>
            <person name="Rogers A."/>
            <person name="Williams B."/>
            <person name="Antoshechkin I."/>
            <person name="Lee M.M."/>
            <person name="Goodwin Z."/>
            <person name="Lu X."/>
            <person name="Lewis E.E."/>
            <person name="Goodrich-Blair H."/>
            <person name="Stock S.P."/>
            <person name="Adams B.J."/>
            <person name="Sternberg P.W."/>
            <person name="Mortazavi A."/>
        </authorList>
    </citation>
    <scope>NUCLEOTIDE SEQUENCE [LARGE SCALE GENOMIC DNA]</scope>
    <source>
        <strain evidence="10 11">ALL</strain>
    </source>
</reference>
<evidence type="ECO:0000256" key="6">
    <source>
        <dbReference type="ARBA" id="ARBA00022989"/>
    </source>
</evidence>
<proteinExistence type="predicted"/>
<dbReference type="STRING" id="34508.A0A4U8US05"/>
<keyword evidence="6 8" id="KW-1133">Transmembrane helix</keyword>
<dbReference type="SUPFAM" id="SSF81660">
    <property type="entry name" value="Metal cation-transporting ATPase, ATP-binding domain N"/>
    <property type="match status" value="1"/>
</dbReference>
<feature type="transmembrane region" description="Helical" evidence="8">
    <location>
        <begin position="1072"/>
        <end position="1088"/>
    </location>
</feature>
<evidence type="ECO:0000256" key="1">
    <source>
        <dbReference type="ARBA" id="ARBA00004651"/>
    </source>
</evidence>
<dbReference type="InterPro" id="IPR059000">
    <property type="entry name" value="ATPase_P-type_domA"/>
</dbReference>
<dbReference type="SUPFAM" id="SSF81665">
    <property type="entry name" value="Calcium ATPase, transmembrane domain M"/>
    <property type="match status" value="1"/>
</dbReference>
<keyword evidence="2" id="KW-1003">Cell membrane</keyword>
<dbReference type="FunFam" id="1.20.1110.10:FF:000095">
    <property type="entry name" value="Sodium/potassium-transporting ATPase subunit alpha-1"/>
    <property type="match status" value="1"/>
</dbReference>
<evidence type="ECO:0000256" key="8">
    <source>
        <dbReference type="SAM" id="Phobius"/>
    </source>
</evidence>
<dbReference type="Pfam" id="PF13246">
    <property type="entry name" value="Cation_ATPase"/>
    <property type="match status" value="1"/>
</dbReference>
<comment type="caution">
    <text evidence="10">The sequence shown here is derived from an EMBL/GenBank/DDBJ whole genome shotgun (WGS) entry which is preliminary data.</text>
</comment>
<dbReference type="Pfam" id="PF00689">
    <property type="entry name" value="Cation_ATPase_C"/>
    <property type="match status" value="1"/>
</dbReference>
<dbReference type="InterPro" id="IPR050510">
    <property type="entry name" value="Cation_transp_ATPase_P-type"/>
</dbReference>
<evidence type="ECO:0000256" key="3">
    <source>
        <dbReference type="ARBA" id="ARBA00022692"/>
    </source>
</evidence>
<keyword evidence="11" id="KW-1185">Reference proteome</keyword>
<feature type="domain" description="Cation-transporting P-type ATPase N-terminal" evidence="9">
    <location>
        <begin position="76"/>
        <end position="157"/>
    </location>
</feature>
<dbReference type="SMART" id="SM00831">
    <property type="entry name" value="Cation_ATPase_N"/>
    <property type="match status" value="1"/>
</dbReference>
<dbReference type="PANTHER" id="PTHR43294:SF21">
    <property type="entry name" value="CATION TRANSPORTING ATPASE"/>
    <property type="match status" value="1"/>
</dbReference>
<feature type="transmembrane region" description="Helical" evidence="8">
    <location>
        <begin position="133"/>
        <end position="154"/>
    </location>
</feature>
<dbReference type="GO" id="GO:1990573">
    <property type="term" value="P:potassium ion import across plasma membrane"/>
    <property type="evidence" value="ECO:0007669"/>
    <property type="project" value="TreeGrafter"/>
</dbReference>
<evidence type="ECO:0000256" key="7">
    <source>
        <dbReference type="ARBA" id="ARBA00023136"/>
    </source>
</evidence>
<dbReference type="InterPro" id="IPR036412">
    <property type="entry name" value="HAD-like_sf"/>
</dbReference>
<dbReference type="GO" id="GO:0005391">
    <property type="term" value="F:P-type sodium:potassium-exchanging transporter activity"/>
    <property type="evidence" value="ECO:0007669"/>
    <property type="project" value="TreeGrafter"/>
</dbReference>
<dbReference type="SUPFAM" id="SSF81653">
    <property type="entry name" value="Calcium ATPase, transduction domain A"/>
    <property type="match status" value="1"/>
</dbReference>
<reference evidence="10 11" key="2">
    <citation type="journal article" date="2019" name="G3 (Bethesda)">
        <title>Hybrid Assembly of the Genome of the Entomopathogenic Nematode Steinernema carpocapsae Identifies the X-Chromosome.</title>
        <authorList>
            <person name="Serra L."/>
            <person name="Macchietto M."/>
            <person name="Macias-Munoz A."/>
            <person name="McGill C.J."/>
            <person name="Rodriguez I.M."/>
            <person name="Rodriguez B."/>
            <person name="Murad R."/>
            <person name="Mortazavi A."/>
        </authorList>
    </citation>
    <scope>NUCLEOTIDE SEQUENCE [LARGE SCALE GENOMIC DNA]</scope>
    <source>
        <strain evidence="10 11">ALL</strain>
    </source>
</reference>
<dbReference type="GO" id="GO:0005524">
    <property type="term" value="F:ATP binding"/>
    <property type="evidence" value="ECO:0007669"/>
    <property type="project" value="UniProtKB-KW"/>
</dbReference>
<keyword evidence="4" id="KW-0547">Nucleotide-binding</keyword>
<dbReference type="PRINTS" id="PR00121">
    <property type="entry name" value="NAKATPASE"/>
</dbReference>
<protein>
    <recommendedName>
        <fullName evidence="9">Cation-transporting P-type ATPase N-terminal domain-containing protein</fullName>
    </recommendedName>
</protein>
<dbReference type="GO" id="GO:0005886">
    <property type="term" value="C:plasma membrane"/>
    <property type="evidence" value="ECO:0007669"/>
    <property type="project" value="UniProtKB-SubCell"/>
</dbReference>
<dbReference type="InterPro" id="IPR001757">
    <property type="entry name" value="P_typ_ATPase"/>
</dbReference>
<dbReference type="EMBL" id="AZBU02000001">
    <property type="protein sequence ID" value="TMS35714.1"/>
    <property type="molecule type" value="Genomic_DNA"/>
</dbReference>
<dbReference type="AlphaFoldDB" id="A0A4U8US05"/>
<keyword evidence="3 8" id="KW-0812">Transmembrane</keyword>
<dbReference type="GO" id="GO:1902600">
    <property type="term" value="P:proton transmembrane transport"/>
    <property type="evidence" value="ECO:0007669"/>
    <property type="project" value="TreeGrafter"/>
</dbReference>
<dbReference type="PRINTS" id="PR00119">
    <property type="entry name" value="CATATPASE"/>
</dbReference>
<dbReference type="InterPro" id="IPR004014">
    <property type="entry name" value="ATPase_P-typ_cation-transptr_N"/>
</dbReference>
<dbReference type="Proteomes" id="UP000298663">
    <property type="component" value="Unassembled WGS sequence"/>
</dbReference>
<feature type="transmembrane region" description="Helical" evidence="8">
    <location>
        <begin position="166"/>
        <end position="185"/>
    </location>
</feature>
<feature type="transmembrane region" description="Helical" evidence="8">
    <location>
        <begin position="936"/>
        <end position="963"/>
    </location>
</feature>
<dbReference type="GO" id="GO:0016887">
    <property type="term" value="F:ATP hydrolysis activity"/>
    <property type="evidence" value="ECO:0007669"/>
    <property type="project" value="InterPro"/>
</dbReference>
<dbReference type="GO" id="GO:0036376">
    <property type="term" value="P:sodium ion export across plasma membrane"/>
    <property type="evidence" value="ECO:0007669"/>
    <property type="project" value="TreeGrafter"/>
</dbReference>
<evidence type="ECO:0000256" key="4">
    <source>
        <dbReference type="ARBA" id="ARBA00022741"/>
    </source>
</evidence>
<evidence type="ECO:0000256" key="2">
    <source>
        <dbReference type="ARBA" id="ARBA00022475"/>
    </source>
</evidence>
<evidence type="ECO:0000313" key="11">
    <source>
        <dbReference type="Proteomes" id="UP000298663"/>
    </source>
</evidence>
<dbReference type="Gene3D" id="3.40.50.1000">
    <property type="entry name" value="HAD superfamily/HAD-like"/>
    <property type="match status" value="2"/>
</dbReference>
<organism evidence="10 11">
    <name type="scientific">Steinernema carpocapsae</name>
    <name type="common">Entomopathogenic nematode</name>
    <dbReference type="NCBI Taxonomy" id="34508"/>
    <lineage>
        <taxon>Eukaryota</taxon>
        <taxon>Metazoa</taxon>
        <taxon>Ecdysozoa</taxon>
        <taxon>Nematoda</taxon>
        <taxon>Chromadorea</taxon>
        <taxon>Rhabditida</taxon>
        <taxon>Tylenchina</taxon>
        <taxon>Panagrolaimomorpha</taxon>
        <taxon>Strongyloidoidea</taxon>
        <taxon>Steinernematidae</taxon>
        <taxon>Steinernema</taxon>
    </lineage>
</organism>
<feature type="transmembrane region" description="Helical" evidence="8">
    <location>
        <begin position="1007"/>
        <end position="1024"/>
    </location>
</feature>
<dbReference type="GO" id="GO:0030007">
    <property type="term" value="P:intracellular potassium ion homeostasis"/>
    <property type="evidence" value="ECO:0007669"/>
    <property type="project" value="TreeGrafter"/>
</dbReference>
<evidence type="ECO:0000313" key="10">
    <source>
        <dbReference type="EMBL" id="TMS35714.1"/>
    </source>
</evidence>
<evidence type="ECO:0000259" key="9">
    <source>
        <dbReference type="SMART" id="SM00831"/>
    </source>
</evidence>
<dbReference type="Gene3D" id="1.20.1110.10">
    <property type="entry name" value="Calcium-transporting ATPase, transmembrane domain"/>
    <property type="match status" value="2"/>
</dbReference>